<name>A0A5N5GTY2_9ROSA</name>
<reference evidence="2 3" key="2">
    <citation type="submission" date="2019-11" db="EMBL/GenBank/DDBJ databases">
        <title>A de novo genome assembly of a pear dwarfing rootstock.</title>
        <authorList>
            <person name="Wang F."/>
            <person name="Wang J."/>
            <person name="Li S."/>
            <person name="Zhang Y."/>
            <person name="Fang M."/>
            <person name="Ma L."/>
            <person name="Zhao Y."/>
            <person name="Jiang S."/>
        </authorList>
    </citation>
    <scope>NUCLEOTIDE SEQUENCE [LARGE SCALE GENOMIC DNA]</scope>
    <source>
        <strain evidence="2">S2</strain>
        <tissue evidence="2">Leaf</tissue>
    </source>
</reference>
<dbReference type="OrthoDB" id="1825777at2759"/>
<dbReference type="EMBL" id="SMOL01000457">
    <property type="protein sequence ID" value="KAB2614184.1"/>
    <property type="molecule type" value="Genomic_DNA"/>
</dbReference>
<dbReference type="Proteomes" id="UP000327157">
    <property type="component" value="Unassembled WGS sequence"/>
</dbReference>
<gene>
    <name evidence="2" type="ORF">D8674_038900</name>
</gene>
<protein>
    <submittedName>
        <fullName evidence="2">C-terminal binding protein AN-like</fullName>
    </submittedName>
</protein>
<evidence type="ECO:0000313" key="2">
    <source>
        <dbReference type="EMBL" id="KAB2614184.1"/>
    </source>
</evidence>
<dbReference type="AlphaFoldDB" id="A0A5N5GTY2"/>
<evidence type="ECO:0000313" key="3">
    <source>
        <dbReference type="Proteomes" id="UP000327157"/>
    </source>
</evidence>
<evidence type="ECO:0000256" key="1">
    <source>
        <dbReference type="SAM" id="MobiDB-lite"/>
    </source>
</evidence>
<proteinExistence type="predicted"/>
<feature type="region of interest" description="Disordered" evidence="1">
    <location>
        <begin position="1"/>
        <end position="26"/>
    </location>
</feature>
<accession>A0A5N5GTY2</accession>
<comment type="caution">
    <text evidence="2">The sequence shown here is derived from an EMBL/GenBank/DDBJ whole genome shotgun (WGS) entry which is preliminary data.</text>
</comment>
<reference evidence="2 3" key="1">
    <citation type="submission" date="2019-09" db="EMBL/GenBank/DDBJ databases">
        <authorList>
            <person name="Ou C."/>
        </authorList>
    </citation>
    <scope>NUCLEOTIDE SEQUENCE [LARGE SCALE GENOMIC DNA]</scope>
    <source>
        <strain evidence="2">S2</strain>
        <tissue evidence="2">Leaf</tissue>
    </source>
</reference>
<organism evidence="2 3">
    <name type="scientific">Pyrus ussuriensis x Pyrus communis</name>
    <dbReference type="NCBI Taxonomy" id="2448454"/>
    <lineage>
        <taxon>Eukaryota</taxon>
        <taxon>Viridiplantae</taxon>
        <taxon>Streptophyta</taxon>
        <taxon>Embryophyta</taxon>
        <taxon>Tracheophyta</taxon>
        <taxon>Spermatophyta</taxon>
        <taxon>Magnoliopsida</taxon>
        <taxon>eudicotyledons</taxon>
        <taxon>Gunneridae</taxon>
        <taxon>Pentapetalae</taxon>
        <taxon>rosids</taxon>
        <taxon>fabids</taxon>
        <taxon>Rosales</taxon>
        <taxon>Rosaceae</taxon>
        <taxon>Amygdaloideae</taxon>
        <taxon>Maleae</taxon>
        <taxon>Pyrus</taxon>
    </lineage>
</organism>
<sequence>MSSESDGGDDWERSQPPHALPPPTRDWRIARNQQDPVMASDSALLTLRSNQVDKETLGVTYVSTDSVRVTGGVEFEVYKNKDMILSSVWVSGADGGCLAQWKCRGI</sequence>
<keyword evidence="3" id="KW-1185">Reference proteome</keyword>